<reference evidence="2" key="1">
    <citation type="journal article" date="2019" name="bioRxiv">
        <title>The Genome of the Zebra Mussel, Dreissena polymorpha: A Resource for Invasive Species Research.</title>
        <authorList>
            <person name="McCartney M.A."/>
            <person name="Auch B."/>
            <person name="Kono T."/>
            <person name="Mallez S."/>
            <person name="Zhang Y."/>
            <person name="Obille A."/>
            <person name="Becker A."/>
            <person name="Abrahante J.E."/>
            <person name="Garbe J."/>
            <person name="Badalamenti J.P."/>
            <person name="Herman A."/>
            <person name="Mangelson H."/>
            <person name="Liachko I."/>
            <person name="Sullivan S."/>
            <person name="Sone E.D."/>
            <person name="Koren S."/>
            <person name="Silverstein K.A.T."/>
            <person name="Beckman K.B."/>
            <person name="Gohl D.M."/>
        </authorList>
    </citation>
    <scope>NUCLEOTIDE SEQUENCE</scope>
    <source>
        <strain evidence="2">Duluth1</strain>
        <tissue evidence="2">Whole animal</tissue>
    </source>
</reference>
<dbReference type="Proteomes" id="UP000828390">
    <property type="component" value="Unassembled WGS sequence"/>
</dbReference>
<sequence>MYFVKASLLSNTFRELHSAFPSGRDSTPANSDIVPAPDKSAISGNNAVLNASPAANYVAKKFREYGLDHVEVEETEVVVTYAGADNRLQVIPEGGDRNHSSRGVNLLKGDDPAANSLGLFAVAGSTQYGNTESEKRE</sequence>
<keyword evidence="3" id="KW-1185">Reference proteome</keyword>
<organism evidence="2 3">
    <name type="scientific">Dreissena polymorpha</name>
    <name type="common">Zebra mussel</name>
    <name type="synonym">Mytilus polymorpha</name>
    <dbReference type="NCBI Taxonomy" id="45954"/>
    <lineage>
        <taxon>Eukaryota</taxon>
        <taxon>Metazoa</taxon>
        <taxon>Spiralia</taxon>
        <taxon>Lophotrochozoa</taxon>
        <taxon>Mollusca</taxon>
        <taxon>Bivalvia</taxon>
        <taxon>Autobranchia</taxon>
        <taxon>Heteroconchia</taxon>
        <taxon>Euheterodonta</taxon>
        <taxon>Imparidentia</taxon>
        <taxon>Neoheterodontei</taxon>
        <taxon>Myida</taxon>
        <taxon>Dreissenoidea</taxon>
        <taxon>Dreissenidae</taxon>
        <taxon>Dreissena</taxon>
    </lineage>
</organism>
<name>A0A9D4G8M6_DREPO</name>
<accession>A0A9D4G8M6</accession>
<comment type="caution">
    <text evidence="2">The sequence shown here is derived from an EMBL/GenBank/DDBJ whole genome shotgun (WGS) entry which is preliminary data.</text>
</comment>
<dbReference type="AlphaFoldDB" id="A0A9D4G8M6"/>
<evidence type="ECO:0000313" key="2">
    <source>
        <dbReference type="EMBL" id="KAH3812560.1"/>
    </source>
</evidence>
<proteinExistence type="predicted"/>
<protein>
    <submittedName>
        <fullName evidence="2">Uncharacterized protein</fullName>
    </submittedName>
</protein>
<dbReference type="EMBL" id="JAIWYP010000006">
    <property type="protein sequence ID" value="KAH3812560.1"/>
    <property type="molecule type" value="Genomic_DNA"/>
</dbReference>
<feature type="region of interest" description="Disordered" evidence="1">
    <location>
        <begin position="19"/>
        <end position="44"/>
    </location>
</feature>
<evidence type="ECO:0000256" key="1">
    <source>
        <dbReference type="SAM" id="MobiDB-lite"/>
    </source>
</evidence>
<evidence type="ECO:0000313" key="3">
    <source>
        <dbReference type="Proteomes" id="UP000828390"/>
    </source>
</evidence>
<gene>
    <name evidence="2" type="ORF">DPMN_140995</name>
</gene>
<reference evidence="2" key="2">
    <citation type="submission" date="2020-11" db="EMBL/GenBank/DDBJ databases">
        <authorList>
            <person name="McCartney M.A."/>
            <person name="Auch B."/>
            <person name="Kono T."/>
            <person name="Mallez S."/>
            <person name="Becker A."/>
            <person name="Gohl D.M."/>
            <person name="Silverstein K.A.T."/>
            <person name="Koren S."/>
            <person name="Bechman K.B."/>
            <person name="Herman A."/>
            <person name="Abrahante J.E."/>
            <person name="Garbe J."/>
        </authorList>
    </citation>
    <scope>NUCLEOTIDE SEQUENCE</scope>
    <source>
        <strain evidence="2">Duluth1</strain>
        <tissue evidence="2">Whole animal</tissue>
    </source>
</reference>